<keyword evidence="4" id="KW-1185">Reference proteome</keyword>
<feature type="region of interest" description="Disordered" evidence="1">
    <location>
        <begin position="732"/>
        <end position="1130"/>
    </location>
</feature>
<organism evidence="3 4">
    <name type="scientific">Amorphotheca resinae ATCC 22711</name>
    <dbReference type="NCBI Taxonomy" id="857342"/>
    <lineage>
        <taxon>Eukaryota</taxon>
        <taxon>Fungi</taxon>
        <taxon>Dikarya</taxon>
        <taxon>Ascomycota</taxon>
        <taxon>Pezizomycotina</taxon>
        <taxon>Leotiomycetes</taxon>
        <taxon>Helotiales</taxon>
        <taxon>Amorphothecaceae</taxon>
        <taxon>Amorphotheca</taxon>
    </lineage>
</organism>
<dbReference type="GeneID" id="36575346"/>
<evidence type="ECO:0000256" key="1">
    <source>
        <dbReference type="SAM" id="MobiDB-lite"/>
    </source>
</evidence>
<dbReference type="InterPro" id="IPR036047">
    <property type="entry name" value="F-box-like_dom_sf"/>
</dbReference>
<feature type="domain" description="F-box" evidence="2">
    <location>
        <begin position="16"/>
        <end position="62"/>
    </location>
</feature>
<reference evidence="3 4" key="1">
    <citation type="journal article" date="2018" name="New Phytol.">
        <title>Comparative genomics and transcriptomics depict ericoid mycorrhizal fungi as versatile saprotrophs and plant mutualists.</title>
        <authorList>
            <person name="Martino E."/>
            <person name="Morin E."/>
            <person name="Grelet G.A."/>
            <person name="Kuo A."/>
            <person name="Kohler A."/>
            <person name="Daghino S."/>
            <person name="Barry K.W."/>
            <person name="Cichocki N."/>
            <person name="Clum A."/>
            <person name="Dockter R.B."/>
            <person name="Hainaut M."/>
            <person name="Kuo R.C."/>
            <person name="LaButti K."/>
            <person name="Lindahl B.D."/>
            <person name="Lindquist E.A."/>
            <person name="Lipzen A."/>
            <person name="Khouja H.R."/>
            <person name="Magnuson J."/>
            <person name="Murat C."/>
            <person name="Ohm R.A."/>
            <person name="Singer S.W."/>
            <person name="Spatafora J.W."/>
            <person name="Wang M."/>
            <person name="Veneault-Fourrey C."/>
            <person name="Henrissat B."/>
            <person name="Grigoriev I.V."/>
            <person name="Martin F.M."/>
            <person name="Perotto S."/>
        </authorList>
    </citation>
    <scope>NUCLEOTIDE SEQUENCE [LARGE SCALE GENOMIC DNA]</scope>
    <source>
        <strain evidence="3 4">ATCC 22711</strain>
    </source>
</reference>
<feature type="compositionally biased region" description="Low complexity" evidence="1">
    <location>
        <begin position="651"/>
        <end position="666"/>
    </location>
</feature>
<feature type="compositionally biased region" description="Basic residues" evidence="1">
    <location>
        <begin position="1237"/>
        <end position="1249"/>
    </location>
</feature>
<gene>
    <name evidence="3" type="ORF">M430DRAFT_38656</name>
</gene>
<sequence>MAHVERSSMEEAPMQSAAFERLPDEIIELILQLATPNVFASLIVLNRRWRMVSQQAHLYAHHLSQCPSYSAAHHTVPGPNDENNLPQLRRLFAREIKRNLFEAYLRPQETIINLVSTSISSSSAPGGEAFHFSLSPGGHYVLAYSSSRIHVLDVTGPEVTVKRELKILRRPASTTITDDGNLLAVLSTDLQVNLYDLTGEYPKHIRAVALDYTPRTISLSPTGSVLAAAYESGIEVSSLDPDCVTTERRAVKCYAADSLSFSKSGTQLLGTTVQSQNPSTVVVTAPYYDPSGSLPKESISALWTTSILFPNGSRDCSHAVLLPTLSNDEASWTFTYDRVFETFRAVRVDESLLRNGTTYFPGPVADSPSKLLPSTLPTASKAGDLVAAGFQESIWLYGIPEDLEALPNVNSGTNSSVESEISVPLTHGKRRNSASSLRSVPNNSQNNRIPQWQVLCDKARDTFVEGRKISSLDRVSAMTWVNDWSTSFHKERLVAVAPGVGCQSPEIDRSHLMSPVDGGRMSILDFDYSLTNGKKRTVTIEVGAKEPDTLEEEHRDLDTEVALARRRTVAQRRRSRSSVARSATAVGGSVAGSAFSAIPPMPPTRDLGDPFDTPALRRFSLAVLPTDTLETASIDEEQEALDGPYSHTSPRSGTTLRRAATAAAASRRFHPRAVAQEHIEYRRADGREEHPHESDADNWVPPPPPYTKDPVPPLPEHIQRSLLAEAAAATLQRANTQRAPTLDFPGLDTPGLQRSRTLGSVSSSGSRREFPFPRTRSHSTMRTIAVSVGDEQRPATSPASPVSPLFDDLYNVSPPGSPQPTHDRAPTPPTPQEVAPPTPPTPLTPQTPPVDSHTESEPSPLSVSTPPPTHQIPRKPVGADASNIVEVHSAPAEAARATMHQSICPAPQPVTDSRPLGDGETTTEAREVPLSDTSLTSAPSGPTRDRMEEGAIPHPSEGHNITELPQDTSVQQHGHEEMQSQPVSLLRRSETAPSAGSPASTGEELMPVSRTNTAPVASETLDTSINTTTRSRIMSPSADQLARLNSRSGRPAGIVDPRRLSGTFTQPRGTSRTQRHSWTSSQHTPLVPSSEQDFGPSPPSAAVGARRSLARSNTTYTPSSRPYAPPSASFSRRISINAPSHHRHTSSGSSLWPVQRLDTIQSANSTAEPSPWPLQKPIPVGVSRQSSRAERSAAKNIKDAKKRGWRASIRKESNGKSKGKMADGTSDSGMKRIMGRERRKKHGAKCAMM</sequence>
<protein>
    <recommendedName>
        <fullName evidence="2">F-box domain-containing protein</fullName>
    </recommendedName>
</protein>
<dbReference type="Proteomes" id="UP000241818">
    <property type="component" value="Unassembled WGS sequence"/>
</dbReference>
<feature type="compositionally biased region" description="Low complexity" evidence="1">
    <location>
        <begin position="1114"/>
        <end position="1130"/>
    </location>
</feature>
<feature type="compositionally biased region" description="Polar residues" evidence="1">
    <location>
        <begin position="963"/>
        <end position="972"/>
    </location>
</feature>
<dbReference type="InterPro" id="IPR001810">
    <property type="entry name" value="F-box_dom"/>
</dbReference>
<dbReference type="SUPFAM" id="SSF101898">
    <property type="entry name" value="NHL repeat"/>
    <property type="match status" value="1"/>
</dbReference>
<feature type="region of interest" description="Disordered" evidence="1">
    <location>
        <begin position="1162"/>
        <end position="1249"/>
    </location>
</feature>
<proteinExistence type="predicted"/>
<feature type="region of interest" description="Disordered" evidence="1">
    <location>
        <begin position="685"/>
        <end position="707"/>
    </location>
</feature>
<feature type="region of interest" description="Disordered" evidence="1">
    <location>
        <begin position="592"/>
        <end position="612"/>
    </location>
</feature>
<dbReference type="InterPro" id="IPR055589">
    <property type="entry name" value="DUF7165"/>
</dbReference>
<feature type="compositionally biased region" description="Pro residues" evidence="1">
    <location>
        <begin position="826"/>
        <end position="848"/>
    </location>
</feature>
<feature type="compositionally biased region" description="Polar residues" evidence="1">
    <location>
        <begin position="931"/>
        <end position="940"/>
    </location>
</feature>
<dbReference type="InterPro" id="IPR015943">
    <property type="entry name" value="WD40/YVTN_repeat-like_dom_sf"/>
</dbReference>
<feature type="region of interest" description="Disordered" evidence="1">
    <location>
        <begin position="636"/>
        <end position="668"/>
    </location>
</feature>
<evidence type="ECO:0000259" key="2">
    <source>
        <dbReference type="PROSITE" id="PS50181"/>
    </source>
</evidence>
<dbReference type="EMBL" id="KZ679006">
    <property type="protein sequence ID" value="PSS27950.1"/>
    <property type="molecule type" value="Genomic_DNA"/>
</dbReference>
<dbReference type="Pfam" id="PF23749">
    <property type="entry name" value="DUF7165"/>
    <property type="match status" value="1"/>
</dbReference>
<evidence type="ECO:0000313" key="4">
    <source>
        <dbReference type="Proteomes" id="UP000241818"/>
    </source>
</evidence>
<feature type="compositionally biased region" description="Polar residues" evidence="1">
    <location>
        <begin position="1009"/>
        <end position="1048"/>
    </location>
</feature>
<dbReference type="OrthoDB" id="3925024at2759"/>
<name>A0A2T3BEV2_AMORE</name>
<feature type="region of interest" description="Disordered" evidence="1">
    <location>
        <begin position="420"/>
        <end position="443"/>
    </location>
</feature>
<dbReference type="RefSeq" id="XP_024725475.1">
    <property type="nucleotide sequence ID" value="XM_024867265.1"/>
</dbReference>
<evidence type="ECO:0000313" key="3">
    <source>
        <dbReference type="EMBL" id="PSS27950.1"/>
    </source>
</evidence>
<dbReference type="Gene3D" id="2.130.10.10">
    <property type="entry name" value="YVTN repeat-like/Quinoprotein amine dehydrogenase"/>
    <property type="match status" value="1"/>
</dbReference>
<feature type="compositionally biased region" description="Polar residues" evidence="1">
    <location>
        <begin position="433"/>
        <end position="443"/>
    </location>
</feature>
<dbReference type="InParanoid" id="A0A2T3BEV2"/>
<feature type="compositionally biased region" description="Low complexity" evidence="1">
    <location>
        <begin position="754"/>
        <end position="765"/>
    </location>
</feature>
<feature type="compositionally biased region" description="Basic and acidic residues" evidence="1">
    <location>
        <begin position="1187"/>
        <end position="1199"/>
    </location>
</feature>
<dbReference type="PROSITE" id="PS50181">
    <property type="entry name" value="FBOX"/>
    <property type="match status" value="1"/>
</dbReference>
<feature type="compositionally biased region" description="Polar residues" evidence="1">
    <location>
        <begin position="1062"/>
        <end position="1092"/>
    </location>
</feature>
<dbReference type="AlphaFoldDB" id="A0A2T3BEV2"/>
<feature type="compositionally biased region" description="Basic and acidic residues" evidence="1">
    <location>
        <begin position="685"/>
        <end position="695"/>
    </location>
</feature>
<feature type="compositionally biased region" description="Polar residues" evidence="1">
    <location>
        <begin position="991"/>
        <end position="1000"/>
    </location>
</feature>
<dbReference type="SUPFAM" id="SSF81383">
    <property type="entry name" value="F-box domain"/>
    <property type="match status" value="1"/>
</dbReference>
<accession>A0A2T3BEV2</accession>
<dbReference type="STRING" id="857342.A0A2T3BEV2"/>